<organism evidence="6 7">
    <name type="scientific">Paspalum notatum var. saurae</name>
    <dbReference type="NCBI Taxonomy" id="547442"/>
    <lineage>
        <taxon>Eukaryota</taxon>
        <taxon>Viridiplantae</taxon>
        <taxon>Streptophyta</taxon>
        <taxon>Embryophyta</taxon>
        <taxon>Tracheophyta</taxon>
        <taxon>Spermatophyta</taxon>
        <taxon>Magnoliopsida</taxon>
        <taxon>Liliopsida</taxon>
        <taxon>Poales</taxon>
        <taxon>Poaceae</taxon>
        <taxon>PACMAD clade</taxon>
        <taxon>Panicoideae</taxon>
        <taxon>Andropogonodae</taxon>
        <taxon>Paspaleae</taxon>
        <taxon>Paspalinae</taxon>
        <taxon>Paspalum</taxon>
    </lineage>
</organism>
<evidence type="ECO:0008006" key="8">
    <source>
        <dbReference type="Google" id="ProtNLM"/>
    </source>
</evidence>
<dbReference type="EMBL" id="CP144748">
    <property type="protein sequence ID" value="WVZ72785.1"/>
    <property type="molecule type" value="Genomic_DNA"/>
</dbReference>
<evidence type="ECO:0000256" key="5">
    <source>
        <dbReference type="SAM" id="SignalP"/>
    </source>
</evidence>
<dbReference type="Pfam" id="PF00657">
    <property type="entry name" value="Lipase_GDSL"/>
    <property type="match status" value="1"/>
</dbReference>
<dbReference type="InterPro" id="IPR035669">
    <property type="entry name" value="SGNH_plant_lipase-like"/>
</dbReference>
<keyword evidence="7" id="KW-1185">Reference proteome</keyword>
<evidence type="ECO:0000313" key="7">
    <source>
        <dbReference type="Proteomes" id="UP001341281"/>
    </source>
</evidence>
<dbReference type="PANTHER" id="PTHR22835:SF660">
    <property type="entry name" value="GDSL ESTERASE_LIPASE"/>
    <property type="match status" value="1"/>
</dbReference>
<evidence type="ECO:0000256" key="3">
    <source>
        <dbReference type="ARBA" id="ARBA00022801"/>
    </source>
</evidence>
<protein>
    <recommendedName>
        <fullName evidence="8">GDSL esterase/lipase</fullName>
    </recommendedName>
</protein>
<name>A0AAQ3TI44_PASNO</name>
<dbReference type="CDD" id="cd01837">
    <property type="entry name" value="SGNH_plant_lipase_like"/>
    <property type="match status" value="1"/>
</dbReference>
<comment type="similarity">
    <text evidence="1">Belongs to the 'GDSL' lipolytic enzyme family.</text>
</comment>
<feature type="chain" id="PRO_5042997222" description="GDSL esterase/lipase" evidence="5">
    <location>
        <begin position="28"/>
        <end position="424"/>
    </location>
</feature>
<evidence type="ECO:0000256" key="1">
    <source>
        <dbReference type="ARBA" id="ARBA00008668"/>
    </source>
</evidence>
<dbReference type="InterPro" id="IPR001087">
    <property type="entry name" value="GDSL"/>
</dbReference>
<dbReference type="Proteomes" id="UP001341281">
    <property type="component" value="Chromosome 04"/>
</dbReference>
<proteinExistence type="inferred from homology"/>
<keyword evidence="4" id="KW-0325">Glycoprotein</keyword>
<evidence type="ECO:0000256" key="4">
    <source>
        <dbReference type="ARBA" id="ARBA00023180"/>
    </source>
</evidence>
<evidence type="ECO:0000313" key="6">
    <source>
        <dbReference type="EMBL" id="WVZ72785.1"/>
    </source>
</evidence>
<reference evidence="6 7" key="1">
    <citation type="submission" date="2024-02" db="EMBL/GenBank/DDBJ databases">
        <title>High-quality chromosome-scale genome assembly of Pensacola bahiagrass (Paspalum notatum Flugge var. saurae).</title>
        <authorList>
            <person name="Vega J.M."/>
            <person name="Podio M."/>
            <person name="Orjuela J."/>
            <person name="Siena L.A."/>
            <person name="Pessino S.C."/>
            <person name="Combes M.C."/>
            <person name="Mariac C."/>
            <person name="Albertini E."/>
            <person name="Pupilli F."/>
            <person name="Ortiz J.P.A."/>
            <person name="Leblanc O."/>
        </authorList>
    </citation>
    <scope>NUCLEOTIDE SEQUENCE [LARGE SCALE GENOMIC DNA]</scope>
    <source>
        <strain evidence="6">R1</strain>
        <tissue evidence="6">Leaf</tissue>
    </source>
</reference>
<gene>
    <name evidence="6" type="ORF">U9M48_021192</name>
</gene>
<dbReference type="Gene3D" id="3.40.50.1110">
    <property type="entry name" value="SGNH hydrolase"/>
    <property type="match status" value="1"/>
</dbReference>
<dbReference type="GO" id="GO:0016788">
    <property type="term" value="F:hydrolase activity, acting on ester bonds"/>
    <property type="evidence" value="ECO:0007669"/>
    <property type="project" value="InterPro"/>
</dbReference>
<sequence length="424" mass="45871">MNTYRCAAMRVSITVVLMLLLHGAANAAVDLHPPGKPFPAIISFGDSYTDTGNFKILAPVSPYSNLPYGETFFGRPTGRATNGRLIVDFLANKSGLPFLPPSLATGQDFRQGVNFAVIGATALPLSFFQERNIAPVQVPPLNTSLADQLEWFDQLKPSLCNDDDDDIATHGRDGGCEDYFGKSLFVVGEFGGNDYNFILFANRTPEETKAFVPAVVQAIGSGVERLIQQHGARRVVVPGNVPMGCLPLLLAVFASPNASDYDSYGCLARINDLARYHNAQLRAQVRALRLKYPRATISFADYYQPVHAFLTAPFVFGESKYYAGRRRALLSIPYLSCLLTIEALPAGFDANRTLVACCGGGGRYNVNGSAFCGLPGATACAHPSRAVNWDGVHQTEATYEYIAKSWLIGPYAEPPILSLALAGR</sequence>
<keyword evidence="3" id="KW-0378">Hydrolase</keyword>
<dbReference type="PANTHER" id="PTHR22835">
    <property type="entry name" value="ZINC FINGER FYVE DOMAIN CONTAINING PROTEIN"/>
    <property type="match status" value="1"/>
</dbReference>
<accession>A0AAQ3TI44</accession>
<feature type="signal peptide" evidence="5">
    <location>
        <begin position="1"/>
        <end position="27"/>
    </location>
</feature>
<dbReference type="SUPFAM" id="SSF52266">
    <property type="entry name" value="SGNH hydrolase"/>
    <property type="match status" value="1"/>
</dbReference>
<dbReference type="InterPro" id="IPR036514">
    <property type="entry name" value="SGNH_hydro_sf"/>
</dbReference>
<keyword evidence="2 5" id="KW-0732">Signal</keyword>
<dbReference type="AlphaFoldDB" id="A0AAQ3TI44"/>
<evidence type="ECO:0000256" key="2">
    <source>
        <dbReference type="ARBA" id="ARBA00022729"/>
    </source>
</evidence>